<feature type="domain" description="Lipid II isoglutaminyl synthase (glutamine-hydrolyzing) subunit MurT C-terminal" evidence="2">
    <location>
        <begin position="295"/>
        <end position="392"/>
    </location>
</feature>
<sequence>MSSRLPLRSSLALASLRLVNRTSRVLGVGQGTVAGGRVALRIDPQLVRRMSANRRIILVSGTNGKTTTTALVVAALGGATTNATGSNMSAGIVAALASDRQSLTVLEVDEAFLATVAEATQPEVIVLLNLSRDQLDRAAEVRVLAEKWRTTLHNSSATIVANSADPLVVYAAIAQMNSKVIWCDVGSSWTMDARSCPQCTEPLNPDGQWQCECGFAKPTPDFVLGETLNGAAGAVNLHMALPGGFNRSNAALAVVAASLLDTPLETAAQRVSTVREVAGRFTMRQREGQAFRLMLAKNPAGVSALIGLVAGGRNVVVSINDLIADGIDPSWLYDAPFDQLRGSTVWCTGERSLDLATRLDYADVTAKVVTVDELASQIHSAEPVDVIANYTAFAAWLESTSPC</sequence>
<organism evidence="3">
    <name type="scientific">freshwater metagenome</name>
    <dbReference type="NCBI Taxonomy" id="449393"/>
    <lineage>
        <taxon>unclassified sequences</taxon>
        <taxon>metagenomes</taxon>
        <taxon>ecological metagenomes</taxon>
    </lineage>
</organism>
<dbReference type="HAMAP" id="MF_02214">
    <property type="entry name" value="Lipid_II_synth_MurT"/>
    <property type="match status" value="1"/>
</dbReference>
<dbReference type="InterPro" id="IPR013564">
    <property type="entry name" value="MurT_C"/>
</dbReference>
<dbReference type="InterPro" id="IPR013221">
    <property type="entry name" value="Mur_ligase_cen"/>
</dbReference>
<evidence type="ECO:0000259" key="1">
    <source>
        <dbReference type="Pfam" id="PF08245"/>
    </source>
</evidence>
<dbReference type="GO" id="GO:0005524">
    <property type="term" value="F:ATP binding"/>
    <property type="evidence" value="ECO:0007669"/>
    <property type="project" value="InterPro"/>
</dbReference>
<protein>
    <submittedName>
        <fullName evidence="3">Unannotated protein</fullName>
    </submittedName>
</protein>
<dbReference type="GO" id="GO:0016881">
    <property type="term" value="F:acid-amino acid ligase activity"/>
    <property type="evidence" value="ECO:0007669"/>
    <property type="project" value="InterPro"/>
</dbReference>
<dbReference type="EMBL" id="CAFBLN010000005">
    <property type="protein sequence ID" value="CAB4861433.1"/>
    <property type="molecule type" value="Genomic_DNA"/>
</dbReference>
<feature type="domain" description="Mur ligase central" evidence="1">
    <location>
        <begin position="59"/>
        <end position="257"/>
    </location>
</feature>
<dbReference type="InterPro" id="IPR036565">
    <property type="entry name" value="Mur-like_cat_sf"/>
</dbReference>
<dbReference type="Pfam" id="PF08353">
    <property type="entry name" value="MurT_C"/>
    <property type="match status" value="1"/>
</dbReference>
<dbReference type="AlphaFoldDB" id="A0A6J7D2T4"/>
<name>A0A6J7D2T4_9ZZZZ</name>
<dbReference type="Gene3D" id="3.40.1190.10">
    <property type="entry name" value="Mur-like, catalytic domain"/>
    <property type="match status" value="1"/>
</dbReference>
<dbReference type="GO" id="GO:0009252">
    <property type="term" value="P:peptidoglycan biosynthetic process"/>
    <property type="evidence" value="ECO:0007669"/>
    <property type="project" value="InterPro"/>
</dbReference>
<accession>A0A6J7D2T4</accession>
<dbReference type="InterPro" id="IPR043703">
    <property type="entry name" value="Lipid_II_synth_MurT"/>
</dbReference>
<gene>
    <name evidence="3" type="ORF">UFOPK3381_00276</name>
</gene>
<dbReference type="PANTHER" id="PTHR23135">
    <property type="entry name" value="MUR LIGASE FAMILY MEMBER"/>
    <property type="match status" value="1"/>
</dbReference>
<dbReference type="Pfam" id="PF08245">
    <property type="entry name" value="Mur_ligase_M"/>
    <property type="match status" value="1"/>
</dbReference>
<reference evidence="3" key="1">
    <citation type="submission" date="2020-05" db="EMBL/GenBank/DDBJ databases">
        <authorList>
            <person name="Chiriac C."/>
            <person name="Salcher M."/>
            <person name="Ghai R."/>
            <person name="Kavagutti S V."/>
        </authorList>
    </citation>
    <scope>NUCLEOTIDE SEQUENCE</scope>
</reference>
<proteinExistence type="inferred from homology"/>
<dbReference type="PANTHER" id="PTHR23135:SF7">
    <property type="entry name" value="LIPID II ISOGLUTAMINYL SYNTHASE (GLUTAMINE-HYDROLYZING) SUBUNIT MURT"/>
    <property type="match status" value="1"/>
</dbReference>
<evidence type="ECO:0000313" key="3">
    <source>
        <dbReference type="EMBL" id="CAB4861433.1"/>
    </source>
</evidence>
<evidence type="ECO:0000259" key="2">
    <source>
        <dbReference type="Pfam" id="PF08353"/>
    </source>
</evidence>
<dbReference type="SUPFAM" id="SSF53623">
    <property type="entry name" value="MurD-like peptide ligases, catalytic domain"/>
    <property type="match status" value="1"/>
</dbReference>